<dbReference type="Pfam" id="PF14226">
    <property type="entry name" value="DIOX_N"/>
    <property type="match status" value="2"/>
</dbReference>
<evidence type="ECO:0000256" key="2">
    <source>
        <dbReference type="ARBA" id="ARBA00023004"/>
    </source>
</evidence>
<gene>
    <name evidence="7" type="ORF">G4B88_029387</name>
</gene>
<dbReference type="InterPro" id="IPR027443">
    <property type="entry name" value="IPNS-like_sf"/>
</dbReference>
<feature type="domain" description="Fe2OG dioxygenase" evidence="6">
    <location>
        <begin position="444"/>
        <end position="553"/>
    </location>
</feature>
<evidence type="ECO:0000313" key="7">
    <source>
        <dbReference type="EMBL" id="KAF4376023.1"/>
    </source>
</evidence>
<evidence type="ECO:0000256" key="4">
    <source>
        <dbReference type="ARBA" id="ARBA00074102"/>
    </source>
</evidence>
<reference evidence="7 8" key="1">
    <citation type="journal article" date="2020" name="bioRxiv">
        <title>Sequence and annotation of 42 cannabis genomes reveals extensive copy number variation in cannabinoid synthesis and pathogen resistance genes.</title>
        <authorList>
            <person name="Mckernan K.J."/>
            <person name="Helbert Y."/>
            <person name="Kane L.T."/>
            <person name="Ebling H."/>
            <person name="Zhang L."/>
            <person name="Liu B."/>
            <person name="Eaton Z."/>
            <person name="Mclaughlin S."/>
            <person name="Kingan S."/>
            <person name="Baybayan P."/>
            <person name="Concepcion G."/>
            <person name="Jordan M."/>
            <person name="Riva A."/>
            <person name="Barbazuk W."/>
            <person name="Harkins T."/>
        </authorList>
    </citation>
    <scope>NUCLEOTIDE SEQUENCE [LARGE SCALE GENOMIC DNA]</scope>
    <source>
        <strain evidence="8">cv. Jamaican Lion 4</strain>
        <tissue evidence="7">Leaf</tissue>
    </source>
</reference>
<accession>A0A7J6FZ62</accession>
<dbReference type="Pfam" id="PF03171">
    <property type="entry name" value="2OG-FeII_Oxy"/>
    <property type="match status" value="2"/>
</dbReference>
<dbReference type="InterPro" id="IPR044861">
    <property type="entry name" value="IPNS-like_FE2OG_OXY"/>
</dbReference>
<dbReference type="GO" id="GO:0046872">
    <property type="term" value="F:metal ion binding"/>
    <property type="evidence" value="ECO:0007669"/>
    <property type="project" value="UniProtKB-KW"/>
</dbReference>
<evidence type="ECO:0000313" key="8">
    <source>
        <dbReference type="Proteomes" id="UP000583929"/>
    </source>
</evidence>
<organism evidence="7 8">
    <name type="scientific">Cannabis sativa</name>
    <name type="common">Hemp</name>
    <name type="synonym">Marijuana</name>
    <dbReference type="NCBI Taxonomy" id="3483"/>
    <lineage>
        <taxon>Eukaryota</taxon>
        <taxon>Viridiplantae</taxon>
        <taxon>Streptophyta</taxon>
        <taxon>Embryophyta</taxon>
        <taxon>Tracheophyta</taxon>
        <taxon>Spermatophyta</taxon>
        <taxon>Magnoliopsida</taxon>
        <taxon>eudicotyledons</taxon>
        <taxon>Gunneridae</taxon>
        <taxon>Pentapetalae</taxon>
        <taxon>rosids</taxon>
        <taxon>fabids</taxon>
        <taxon>Rosales</taxon>
        <taxon>Cannabaceae</taxon>
        <taxon>Cannabis</taxon>
    </lineage>
</organism>
<feature type="domain" description="Fe2OG dioxygenase" evidence="6">
    <location>
        <begin position="174"/>
        <end position="266"/>
    </location>
</feature>
<name>A0A7J6FZ62_CANSA</name>
<evidence type="ECO:0000256" key="5">
    <source>
        <dbReference type="ARBA" id="ARBA00076740"/>
    </source>
</evidence>
<dbReference type="AlphaFoldDB" id="A0A7J6FZ62"/>
<dbReference type="EMBL" id="JAATIQ010000158">
    <property type="protein sequence ID" value="KAF4376023.1"/>
    <property type="molecule type" value="Genomic_DNA"/>
</dbReference>
<dbReference type="InterPro" id="IPR026992">
    <property type="entry name" value="DIOX_N"/>
</dbReference>
<dbReference type="Proteomes" id="UP000583929">
    <property type="component" value="Unassembled WGS sequence"/>
</dbReference>
<evidence type="ECO:0000256" key="1">
    <source>
        <dbReference type="ARBA" id="ARBA00022723"/>
    </source>
</evidence>
<keyword evidence="1" id="KW-0479">Metal-binding</keyword>
<dbReference type="FunFam" id="2.60.120.330:FF:000017">
    <property type="entry name" value="2-oxoglutarate-dependent dioxygenase DAO"/>
    <property type="match status" value="1"/>
</dbReference>
<evidence type="ECO:0000256" key="3">
    <source>
        <dbReference type="ARBA" id="ARBA00054658"/>
    </source>
</evidence>
<sequence>MVLSETSVPVIDLRDFDFEFEDEHDKSSSSSSSSEKVVYQKLREACEEWGCFRIINHGIPISLMSDMKTLIRSLLDLPPEIKARNADVITGSGYVAPSPANPLYEALGLYDYASPEALRRFSDQLGLSPYQSWNLENRGIVEKYGRAVNELSLDIGKRMAKSLGLNVLKLKGWPWPCQFRINKYNFSDDTLLGSSGVQIHTDNSFLTILQEDEDVKGLEIITKNGQFLPVDPSPGTLLLNLGDIATHRVVCKEAMIRVSIASFMLGPKDEVVEAPQEKLKKEMENNDEVINIVMEESDNSKSNIPVIDMREFEDLLDSEKAYQKLREACEEWGCFRIINHGIPTPLMSEMKTVVRSLLDLPEEIKQRNTDVVTGSGYMAPSLMNPLYEGLGLYDFGSLEALNSFFDQLDASSYQRDVIEKYAKGVHEMAMDMGRKLAKSLGVKKIDPLKEWVCQFRINKYNFSPESVGSSGVQLHTDSGFLTVLQEDENVSGLEIMNKNGDFVPIEPCPGTLLLNLGDVAKAWSNGRFCNVKHRVQCKEASIRVSIASFLLGPKNGTVEIPQELVDDEHPRLYKPFIYEEYRSHRLSEKLHTGEALQFIETHNIA</sequence>
<dbReference type="SUPFAM" id="SSF51197">
    <property type="entry name" value="Clavaminate synthase-like"/>
    <property type="match status" value="2"/>
</dbReference>
<dbReference type="InterPro" id="IPR050231">
    <property type="entry name" value="Iron_ascorbate_oxido_reductase"/>
</dbReference>
<dbReference type="PROSITE" id="PS51471">
    <property type="entry name" value="FE2OG_OXY"/>
    <property type="match status" value="2"/>
</dbReference>
<evidence type="ECO:0000259" key="6">
    <source>
        <dbReference type="PROSITE" id="PS51471"/>
    </source>
</evidence>
<keyword evidence="8" id="KW-1185">Reference proteome</keyword>
<dbReference type="PANTHER" id="PTHR47990">
    <property type="entry name" value="2-OXOGLUTARATE (2OG) AND FE(II)-DEPENDENT OXYGENASE SUPERFAMILY PROTEIN-RELATED"/>
    <property type="match status" value="1"/>
</dbReference>
<dbReference type="Gene3D" id="2.60.120.330">
    <property type="entry name" value="B-lactam Antibiotic, Isopenicillin N Synthase, Chain"/>
    <property type="match status" value="2"/>
</dbReference>
<protein>
    <recommendedName>
        <fullName evidence="4">2-oxoglutarate-dependent dioxygenase DAO</fullName>
    </recommendedName>
    <alternativeName>
        <fullName evidence="5">Protein DIOXYGENASE FOR AUXIN OXIDATION</fullName>
    </alternativeName>
</protein>
<comment type="caution">
    <text evidence="7">The sequence shown here is derived from an EMBL/GenBank/DDBJ whole genome shotgun (WGS) entry which is preliminary data.</text>
</comment>
<keyword evidence="2" id="KW-0408">Iron</keyword>
<proteinExistence type="predicted"/>
<comment type="function">
    <text evidence="3">2-oxoglutarate-dependent dioxygenase essential for auxin catabolism and maintenance of auxin homeostasis in reproductive organs. Catalyzes the irreversible oxidation of indole-3-acetic acid (IAA) to the biologically inactive 2-oxoindole-3-acetic acid (OxIAA).</text>
</comment>
<dbReference type="InterPro" id="IPR005123">
    <property type="entry name" value="Oxoglu/Fe-dep_dioxygenase_dom"/>
</dbReference>